<dbReference type="RefSeq" id="WP_009547050.1">
    <property type="nucleotide sequence ID" value="NC_010546.1"/>
</dbReference>
<protein>
    <recommendedName>
        <fullName evidence="6">JAB1/MPN/MOV34 metalloenzyme domain-containing protein</fullName>
    </recommendedName>
</protein>
<proteinExistence type="predicted"/>
<dbReference type="OrthoDB" id="9802958at2"/>
<evidence type="ECO:0000313" key="7">
    <source>
        <dbReference type="EMBL" id="ACB50407.1"/>
    </source>
</evidence>
<sequence>MIFYDFLWLPEHIVNDLRFCFQKTSLVGSECCGLILGSYQKYIAHAQQLLPVHNVHQQKNSFMLPLHTYRQAKYISKKCNWDIIGIYHSHPNGKPYPSPMDVRGIENSDYPWLILAPACNKQAGLELVAFQPGTMKPITIHTKSALDTPFKN</sequence>
<dbReference type="EMBL" id="CP000806">
    <property type="protein sequence ID" value="ACB50407.1"/>
    <property type="molecule type" value="Genomic_DNA"/>
</dbReference>
<dbReference type="STRING" id="43989.cce_1056"/>
<keyword evidence="2" id="KW-0479">Metal-binding</keyword>
<dbReference type="GO" id="GO:0008270">
    <property type="term" value="F:zinc ion binding"/>
    <property type="evidence" value="ECO:0007669"/>
    <property type="project" value="TreeGrafter"/>
</dbReference>
<dbReference type="InterPro" id="IPR051929">
    <property type="entry name" value="VirAsm_ModProt"/>
</dbReference>
<accession>B1WTU1</accession>
<dbReference type="GO" id="GO:0006508">
    <property type="term" value="P:proteolysis"/>
    <property type="evidence" value="ECO:0007669"/>
    <property type="project" value="UniProtKB-KW"/>
</dbReference>
<gene>
    <name evidence="7" type="ordered locus">cce_1056</name>
</gene>
<feature type="domain" description="JAB1/MPN/MOV34 metalloenzyme" evidence="6">
    <location>
        <begin position="12"/>
        <end position="135"/>
    </location>
</feature>
<keyword evidence="1" id="KW-0645">Protease</keyword>
<dbReference type="GO" id="GO:0008235">
    <property type="term" value="F:metalloexopeptidase activity"/>
    <property type="evidence" value="ECO:0007669"/>
    <property type="project" value="TreeGrafter"/>
</dbReference>
<reference evidence="7 8" key="1">
    <citation type="journal article" date="2008" name="Proc. Natl. Acad. Sci. U.S.A.">
        <title>The genome of Cyanothece 51142, a unicellular diazotrophic cyanobacterium important in the marine nitrogen cycle.</title>
        <authorList>
            <person name="Welsh E.A."/>
            <person name="Liberton M."/>
            <person name="Stoeckel J."/>
            <person name="Loh T."/>
            <person name="Elvitigala T."/>
            <person name="Wang C."/>
            <person name="Wollam A."/>
            <person name="Fulton R.S."/>
            <person name="Clifton S.W."/>
            <person name="Jacobs J.M."/>
            <person name="Aurora R."/>
            <person name="Ghosh B.K."/>
            <person name="Sherman L.A."/>
            <person name="Smith R.D."/>
            <person name="Wilson R.K."/>
            <person name="Pakrasi H.B."/>
        </authorList>
    </citation>
    <scope>NUCLEOTIDE SEQUENCE [LARGE SCALE GENOMIC DNA]</scope>
    <source>
        <strain evidence="8">ATCC 51142 / BH68</strain>
    </source>
</reference>
<dbReference type="KEGG" id="cyt:cce_1056"/>
<dbReference type="InterPro" id="IPR028090">
    <property type="entry name" value="JAB_dom_prok"/>
</dbReference>
<dbReference type="PANTHER" id="PTHR34858:SF1">
    <property type="entry name" value="CYSO-CYSTEINE PEPTIDASE"/>
    <property type="match status" value="1"/>
</dbReference>
<evidence type="ECO:0000313" key="8">
    <source>
        <dbReference type="Proteomes" id="UP000001203"/>
    </source>
</evidence>
<keyword evidence="3" id="KW-0378">Hydrolase</keyword>
<evidence type="ECO:0000256" key="5">
    <source>
        <dbReference type="ARBA" id="ARBA00023049"/>
    </source>
</evidence>
<dbReference type="AlphaFoldDB" id="B1WTU1"/>
<dbReference type="Pfam" id="PF14464">
    <property type="entry name" value="Prok-JAB"/>
    <property type="match status" value="1"/>
</dbReference>
<keyword evidence="5" id="KW-0482">Metalloprotease</keyword>
<keyword evidence="4" id="KW-0862">Zinc</keyword>
<organism evidence="7 8">
    <name type="scientific">Crocosphaera subtropica (strain ATCC 51142 / BH68)</name>
    <name type="common">Cyanothece sp. (strain ATCC 51142)</name>
    <dbReference type="NCBI Taxonomy" id="43989"/>
    <lineage>
        <taxon>Bacteria</taxon>
        <taxon>Bacillati</taxon>
        <taxon>Cyanobacteriota</taxon>
        <taxon>Cyanophyceae</taxon>
        <taxon>Oscillatoriophycideae</taxon>
        <taxon>Chroococcales</taxon>
        <taxon>Aphanothecaceae</taxon>
        <taxon>Crocosphaera</taxon>
        <taxon>Crocosphaera subtropica</taxon>
    </lineage>
</organism>
<evidence type="ECO:0000256" key="4">
    <source>
        <dbReference type="ARBA" id="ARBA00022833"/>
    </source>
</evidence>
<name>B1WTU1_CROS5</name>
<dbReference type="SUPFAM" id="SSF102712">
    <property type="entry name" value="JAB1/MPN domain"/>
    <property type="match status" value="1"/>
</dbReference>
<dbReference type="HOGENOM" id="CLU_1719297_0_0_3"/>
<dbReference type="SMART" id="SM00232">
    <property type="entry name" value="JAB_MPN"/>
    <property type="match status" value="1"/>
</dbReference>
<dbReference type="Gene3D" id="3.40.140.10">
    <property type="entry name" value="Cytidine Deaminase, domain 2"/>
    <property type="match status" value="1"/>
</dbReference>
<evidence type="ECO:0000256" key="3">
    <source>
        <dbReference type="ARBA" id="ARBA00022801"/>
    </source>
</evidence>
<evidence type="ECO:0000256" key="2">
    <source>
        <dbReference type="ARBA" id="ARBA00022723"/>
    </source>
</evidence>
<dbReference type="PANTHER" id="PTHR34858">
    <property type="entry name" value="CYSO-CYSTEINE PEPTIDASE"/>
    <property type="match status" value="1"/>
</dbReference>
<dbReference type="Proteomes" id="UP000001203">
    <property type="component" value="Chromosome circular"/>
</dbReference>
<keyword evidence="8" id="KW-1185">Reference proteome</keyword>
<dbReference type="CDD" id="cd08070">
    <property type="entry name" value="MPN_like"/>
    <property type="match status" value="1"/>
</dbReference>
<evidence type="ECO:0000259" key="6">
    <source>
        <dbReference type="SMART" id="SM00232"/>
    </source>
</evidence>
<evidence type="ECO:0000256" key="1">
    <source>
        <dbReference type="ARBA" id="ARBA00022670"/>
    </source>
</evidence>
<dbReference type="InterPro" id="IPR000555">
    <property type="entry name" value="JAMM/MPN+_dom"/>
</dbReference>